<protein>
    <submittedName>
        <fullName evidence="4">Retrovirus-related Pol polyprotein from transposon TNT 1-94</fullName>
    </submittedName>
</protein>
<dbReference type="GO" id="GO:0008270">
    <property type="term" value="F:zinc ion binding"/>
    <property type="evidence" value="ECO:0007669"/>
    <property type="project" value="InterPro"/>
</dbReference>
<gene>
    <name evidence="4" type="ORF">Tci_008166</name>
</gene>
<dbReference type="PANTHER" id="PTHR42648">
    <property type="entry name" value="TRANSPOSASE, PUTATIVE-RELATED"/>
    <property type="match status" value="1"/>
</dbReference>
<keyword evidence="1" id="KW-0378">Hydrolase</keyword>
<dbReference type="InterPro" id="IPR012337">
    <property type="entry name" value="RNaseH-like_sf"/>
</dbReference>
<name>A0A6L2JGQ3_TANCI</name>
<feature type="region of interest" description="Disordered" evidence="2">
    <location>
        <begin position="939"/>
        <end position="976"/>
    </location>
</feature>
<sequence length="1299" mass="149493">MEAGSKYRSPMLAPGDLQECFTRHTRSTESKAEAVQIILIGIDYDIYSTVDDCSNACEMRKAIERLKQGESINVQDLETNLYWEFGKFTSQDGESLESYYSRLGNVTGARETVGTTVVQKSGIQCYNCKEFRHVVRECQKLKRAKDAAYHREKMLLCKQEEARIQLNVEQADWKDDTDDEYDDQELEAHYICTWQNFKREYYYADHMNAILGVYTEIVEVTNLQCDYLEMLDKCECLEKELSKSKIMSKSFESLQKHAISLEPELQQCKEKIKNDKLLKVNQSQEFCKEREQYFEIQDLKAQLQDKGIAINSLKRKDFSKSQSITKINVSNDFSKPVTAKIFPPNKKSSLKNTNVLAPGMYKLHTEPTQTRTSQLPNNSRKTNKRVSFSTGVIPTTNVSRPQLKSNPMEDKVMLNNSQGKKQEVEDHRRNVKFSKNKTSVTACNDSLNAKTLNVNFVYATCGKCVLNAKHEILLFNVDSGCSKHMTENLKLLINFVEKFLGTVKFRNDQIVHILGYEDLVQGAITIKRVYYFEGINHNLFSVGQFCNADLEVAFRKSTCYIRDLKGNDLLTGSHGTNLYSITLQDTTSHNLICLMAKATSSQVWLWHRRLFHLNFDTINLLSKNDILIGLPKLKFVKDHLCSSYELGKAKRKSFQSKISQSSKRRLQLLHMDLCGPTRVGSINGKRYVLVIIDDYSRYTWTHFLRSKDETPEVLIEFRRLVQRGLHAQVRIVRTNKGTEFLNQTLHAYFVAEGILHQTSIARTPKQNGVVERWNHTLVEAARTMLSATNVPIFFWAEAIATACFTQNRSLIIPRHEKTPYHIIKDQKPLVKFFYIFGTLCYIVRDGENLDKMKKKFETIHVNFDELPQMASDHVSSDSAPECQTTALEHDSLSPGLQCQENIPHADRTVITSNELDLLFSLMFDELLNGSSQVMSKSSAVTTADAPIHSQQQHKSSLNNHTTPESTYRGETSSRHVDSSNMHTFYQHHPSEHRWRKDHQSEQVIKNPSQSVRTRRQLESDGKMCMFALTVSRTEPKNIKESMADSAWIESMQEELHQFDRLDNKSRHVAKGYAQKEEVDFKESFTPVARLEAEEVYVNQPDGFVDPYHPDKVYHLKKALYGLKQAPRACVGTPMATKHLDADLSGTLVDQTKYHSMIRALIYLTTSRQDIMHATCYCARYQAKPTEIHLTAVLWMRTQLTYYGFHFDKIPMYCDSKAAIAILCNPVQHSHTKHIDVKYHFIKEMVEKGIVELFFVRTEYQLADLFTKALPEERFKYLVRRLGIRCLTPEELEVLANEAA</sequence>
<dbReference type="InterPro" id="IPR039537">
    <property type="entry name" value="Retrotran_Ty1/copia-like"/>
</dbReference>
<dbReference type="Pfam" id="PF00665">
    <property type="entry name" value="rve"/>
    <property type="match status" value="1"/>
</dbReference>
<evidence type="ECO:0000256" key="2">
    <source>
        <dbReference type="SAM" id="MobiDB-lite"/>
    </source>
</evidence>
<dbReference type="EMBL" id="BKCJ010000780">
    <property type="protein sequence ID" value="GEU36188.1"/>
    <property type="molecule type" value="Genomic_DNA"/>
</dbReference>
<dbReference type="SMART" id="SM00343">
    <property type="entry name" value="ZnF_C2HC"/>
    <property type="match status" value="1"/>
</dbReference>
<feature type="region of interest" description="Disordered" evidence="2">
    <location>
        <begin position="991"/>
        <end position="1013"/>
    </location>
</feature>
<organism evidence="4">
    <name type="scientific">Tanacetum cinerariifolium</name>
    <name type="common">Dalmatian daisy</name>
    <name type="synonym">Chrysanthemum cinerariifolium</name>
    <dbReference type="NCBI Taxonomy" id="118510"/>
    <lineage>
        <taxon>Eukaryota</taxon>
        <taxon>Viridiplantae</taxon>
        <taxon>Streptophyta</taxon>
        <taxon>Embryophyta</taxon>
        <taxon>Tracheophyta</taxon>
        <taxon>Spermatophyta</taxon>
        <taxon>Magnoliopsida</taxon>
        <taxon>eudicotyledons</taxon>
        <taxon>Gunneridae</taxon>
        <taxon>Pentapetalae</taxon>
        <taxon>asterids</taxon>
        <taxon>campanulids</taxon>
        <taxon>Asterales</taxon>
        <taxon>Asteraceae</taxon>
        <taxon>Asteroideae</taxon>
        <taxon>Anthemideae</taxon>
        <taxon>Anthemidinae</taxon>
        <taxon>Tanacetum</taxon>
    </lineage>
</organism>
<dbReference type="CDD" id="cd09272">
    <property type="entry name" value="RNase_HI_RT_Ty1"/>
    <property type="match status" value="1"/>
</dbReference>
<dbReference type="Gene3D" id="3.30.420.10">
    <property type="entry name" value="Ribonuclease H-like superfamily/Ribonuclease H"/>
    <property type="match status" value="1"/>
</dbReference>
<dbReference type="Pfam" id="PF22936">
    <property type="entry name" value="Pol_BBD"/>
    <property type="match status" value="1"/>
</dbReference>
<evidence type="ECO:0000313" key="4">
    <source>
        <dbReference type="EMBL" id="GEU36188.1"/>
    </source>
</evidence>
<keyword evidence="1" id="KW-0645">Protease</keyword>
<accession>A0A6L2JGQ3</accession>
<dbReference type="GO" id="GO:0015074">
    <property type="term" value="P:DNA integration"/>
    <property type="evidence" value="ECO:0007669"/>
    <property type="project" value="InterPro"/>
</dbReference>
<evidence type="ECO:0000256" key="1">
    <source>
        <dbReference type="ARBA" id="ARBA00022670"/>
    </source>
</evidence>
<comment type="caution">
    <text evidence="4">The sequence shown here is derived from an EMBL/GenBank/DDBJ whole genome shotgun (WGS) entry which is preliminary data.</text>
</comment>
<evidence type="ECO:0000259" key="3">
    <source>
        <dbReference type="PROSITE" id="PS50994"/>
    </source>
</evidence>
<proteinExistence type="predicted"/>
<dbReference type="GO" id="GO:0003676">
    <property type="term" value="F:nucleic acid binding"/>
    <property type="evidence" value="ECO:0007669"/>
    <property type="project" value="InterPro"/>
</dbReference>
<feature type="compositionally biased region" description="Basic and acidic residues" evidence="2">
    <location>
        <begin position="991"/>
        <end position="1000"/>
    </location>
</feature>
<dbReference type="InterPro" id="IPR001584">
    <property type="entry name" value="Integrase_cat-core"/>
</dbReference>
<feature type="domain" description="Integrase catalytic" evidence="3">
    <location>
        <begin position="659"/>
        <end position="827"/>
    </location>
</feature>
<dbReference type="InterPro" id="IPR054722">
    <property type="entry name" value="PolX-like_BBD"/>
</dbReference>
<dbReference type="SUPFAM" id="SSF53098">
    <property type="entry name" value="Ribonuclease H-like"/>
    <property type="match status" value="1"/>
</dbReference>
<dbReference type="PANTHER" id="PTHR42648:SF18">
    <property type="entry name" value="RETROTRANSPOSON, UNCLASSIFIED-LIKE PROTEIN"/>
    <property type="match status" value="1"/>
</dbReference>
<dbReference type="GO" id="GO:0008233">
    <property type="term" value="F:peptidase activity"/>
    <property type="evidence" value="ECO:0007669"/>
    <property type="project" value="UniProtKB-KW"/>
</dbReference>
<feature type="compositionally biased region" description="Polar residues" evidence="2">
    <location>
        <begin position="1001"/>
        <end position="1011"/>
    </location>
</feature>
<dbReference type="Pfam" id="PF13976">
    <property type="entry name" value="gag_pre-integrs"/>
    <property type="match status" value="1"/>
</dbReference>
<dbReference type="PROSITE" id="PS50994">
    <property type="entry name" value="INTEGRASE"/>
    <property type="match status" value="1"/>
</dbReference>
<reference evidence="4" key="1">
    <citation type="journal article" date="2019" name="Sci. Rep.">
        <title>Draft genome of Tanacetum cinerariifolium, the natural source of mosquito coil.</title>
        <authorList>
            <person name="Yamashiro T."/>
            <person name="Shiraishi A."/>
            <person name="Satake H."/>
            <person name="Nakayama K."/>
        </authorList>
    </citation>
    <scope>NUCLEOTIDE SEQUENCE</scope>
</reference>
<dbReference type="InterPro" id="IPR025724">
    <property type="entry name" value="GAG-pre-integrase_dom"/>
</dbReference>
<dbReference type="GO" id="GO:0006508">
    <property type="term" value="P:proteolysis"/>
    <property type="evidence" value="ECO:0007669"/>
    <property type="project" value="UniProtKB-KW"/>
</dbReference>
<dbReference type="InterPro" id="IPR036397">
    <property type="entry name" value="RNaseH_sf"/>
</dbReference>
<dbReference type="InterPro" id="IPR001878">
    <property type="entry name" value="Znf_CCHC"/>
</dbReference>
<feature type="compositionally biased region" description="Polar residues" evidence="2">
    <location>
        <begin position="948"/>
        <end position="970"/>
    </location>
</feature>